<keyword evidence="2" id="KW-0812">Transmembrane</keyword>
<protein>
    <recommendedName>
        <fullName evidence="2">NADH-quinone oxidoreductase subunit J</fullName>
        <ecNumber evidence="2">7.1.1.-</ecNumber>
    </recommendedName>
</protein>
<feature type="transmembrane region" description="Helical" evidence="2">
    <location>
        <begin position="57"/>
        <end position="78"/>
    </location>
</feature>
<sequence length="177" mass="19437">MTFTFSGELLIFMILGISSLIGGILLLQLKKVVHMVMALVLTFVSLAGIYVTLSAEFVAVVQILIYSGAITIIMLFGIMLTRHQDEDQEKEAGKWPTFLLFLGIFGFAVVMYYGIFHLDIPEQASNLHVDNTKQIGVSLFSKYVIPFELTSVLLLAALVGAIVLAKKDDEKEGDSSS</sequence>
<keyword evidence="2" id="KW-1003">Cell membrane</keyword>
<dbReference type="EMBL" id="BAAADJ010000006">
    <property type="protein sequence ID" value="GAA0319795.1"/>
    <property type="molecule type" value="Genomic_DNA"/>
</dbReference>
<keyword evidence="2" id="KW-0874">Quinone</keyword>
<comment type="similarity">
    <text evidence="1 2">Belongs to the complex I subunit 6 family.</text>
</comment>
<accession>A0ABN0VXH7</accession>
<feature type="transmembrane region" description="Helical" evidence="2">
    <location>
        <begin position="6"/>
        <end position="27"/>
    </location>
</feature>
<evidence type="ECO:0000256" key="2">
    <source>
        <dbReference type="RuleBase" id="RU004429"/>
    </source>
</evidence>
<dbReference type="InterPro" id="IPR042106">
    <property type="entry name" value="Nuo/plastoQ_OxRdtase_6_NuoJ"/>
</dbReference>
<feature type="transmembrane region" description="Helical" evidence="2">
    <location>
        <begin position="32"/>
        <end position="51"/>
    </location>
</feature>
<evidence type="ECO:0000313" key="3">
    <source>
        <dbReference type="EMBL" id="GAA0319795.1"/>
    </source>
</evidence>
<dbReference type="PANTHER" id="PTHR33269:SF17">
    <property type="entry name" value="NADH-UBIQUINONE OXIDOREDUCTASE CHAIN 6"/>
    <property type="match status" value="1"/>
</dbReference>
<keyword evidence="4" id="KW-1185">Reference proteome</keyword>
<dbReference type="InterPro" id="IPR001457">
    <property type="entry name" value="NADH_UbQ/plastoQ_OxRdtase_su6"/>
</dbReference>
<proteinExistence type="inferred from homology"/>
<comment type="catalytic activity">
    <reaction evidence="2">
        <text>a quinone + NADH + 5 H(+)(in) = a quinol + NAD(+) + 4 H(+)(out)</text>
        <dbReference type="Rhea" id="RHEA:57888"/>
        <dbReference type="ChEBI" id="CHEBI:15378"/>
        <dbReference type="ChEBI" id="CHEBI:24646"/>
        <dbReference type="ChEBI" id="CHEBI:57540"/>
        <dbReference type="ChEBI" id="CHEBI:57945"/>
        <dbReference type="ChEBI" id="CHEBI:132124"/>
    </reaction>
</comment>
<dbReference type="RefSeq" id="WP_343796569.1">
    <property type="nucleotide sequence ID" value="NZ_BAAADJ010000006.1"/>
</dbReference>
<comment type="subcellular location">
    <subcellularLocation>
        <location evidence="2">Cell membrane</location>
        <topology evidence="2">Multi-pass membrane protein</topology>
    </subcellularLocation>
</comment>
<organism evidence="3 4">
    <name type="scientific">Bacillus carboniphilus</name>
    <dbReference type="NCBI Taxonomy" id="86663"/>
    <lineage>
        <taxon>Bacteria</taxon>
        <taxon>Bacillati</taxon>
        <taxon>Bacillota</taxon>
        <taxon>Bacilli</taxon>
        <taxon>Bacillales</taxon>
        <taxon>Bacillaceae</taxon>
        <taxon>Bacillus</taxon>
    </lineage>
</organism>
<feature type="transmembrane region" description="Helical" evidence="2">
    <location>
        <begin position="143"/>
        <end position="165"/>
    </location>
</feature>
<feature type="transmembrane region" description="Helical" evidence="2">
    <location>
        <begin position="98"/>
        <end position="116"/>
    </location>
</feature>
<evidence type="ECO:0000256" key="1">
    <source>
        <dbReference type="ARBA" id="ARBA00005698"/>
    </source>
</evidence>
<keyword evidence="2" id="KW-1133">Transmembrane helix</keyword>
<gene>
    <name evidence="3" type="ORF">GCM10008967_07900</name>
</gene>
<evidence type="ECO:0000313" key="4">
    <source>
        <dbReference type="Proteomes" id="UP001500782"/>
    </source>
</evidence>
<dbReference type="Proteomes" id="UP001500782">
    <property type="component" value="Unassembled WGS sequence"/>
</dbReference>
<comment type="function">
    <text evidence="2">NDH-1 shuttles electrons from NADH, via FMN and iron-sulfur (Fe-S) centers, to quinones in the respiratory chain. Couples the redox reaction to proton translocation (for every two electrons transferred, four hydrogen ions are translocated across the cytoplasmic membrane), and thus conserves the redox energy in a proton gradient.</text>
</comment>
<keyword evidence="2" id="KW-0520">NAD</keyword>
<dbReference type="Pfam" id="PF00499">
    <property type="entry name" value="Oxidored_q3"/>
    <property type="match status" value="1"/>
</dbReference>
<dbReference type="EC" id="7.1.1.-" evidence="2"/>
<reference evidence="3 4" key="1">
    <citation type="journal article" date="2019" name="Int. J. Syst. Evol. Microbiol.">
        <title>The Global Catalogue of Microorganisms (GCM) 10K type strain sequencing project: providing services to taxonomists for standard genome sequencing and annotation.</title>
        <authorList>
            <consortium name="The Broad Institute Genomics Platform"/>
            <consortium name="The Broad Institute Genome Sequencing Center for Infectious Disease"/>
            <person name="Wu L."/>
            <person name="Ma J."/>
        </authorList>
    </citation>
    <scope>NUCLEOTIDE SEQUENCE [LARGE SCALE GENOMIC DNA]</scope>
    <source>
        <strain evidence="3 4">JCM 9731</strain>
    </source>
</reference>
<comment type="caution">
    <text evidence="3">The sequence shown here is derived from an EMBL/GenBank/DDBJ whole genome shotgun (WGS) entry which is preliminary data.</text>
</comment>
<dbReference type="PANTHER" id="PTHR33269">
    <property type="entry name" value="NADH-UBIQUINONE OXIDOREDUCTASE CHAIN 6"/>
    <property type="match status" value="1"/>
</dbReference>
<dbReference type="NCBIfam" id="NF005168">
    <property type="entry name" value="PRK06638.2-3"/>
    <property type="match status" value="1"/>
</dbReference>
<dbReference type="Gene3D" id="1.20.120.1200">
    <property type="entry name" value="NADH-ubiquinone/plastoquinone oxidoreductase chain 6, subunit NuoJ"/>
    <property type="match status" value="1"/>
</dbReference>
<name>A0ABN0VXH7_9BACI</name>
<keyword evidence="2" id="KW-0472">Membrane</keyword>